<dbReference type="InterPro" id="IPR050055">
    <property type="entry name" value="EF-Tu_GTPase"/>
</dbReference>
<dbReference type="GO" id="GO:0003924">
    <property type="term" value="F:GTPase activity"/>
    <property type="evidence" value="ECO:0007669"/>
    <property type="project" value="InterPro"/>
</dbReference>
<sequence length="659" mass="72163">MAQLTEFRREIDSIHDKAIRAQREAGHVKWIEQGKQQAKAAKTQKPLDAQLDGLSLNGETLPSGDSIEIDAANAVKYLLSDQPPLDSIGRYIEDCIRLARGECIASIGAGSEYFVSESLSFEQALVILRQLKNACNTVDCGLGVLYQRVSDDEKDAFVKIILRRVPSSPELFKEVRLAVCGNVDAGKSTLLGILSRGGLDDGRGRMRVNLFRHKHEIESGRTSSVGLEIMGFDHEGNEVQSAQKHSWDEICKKSSKIVSFIDLAGHERYLKTTIFGMTGTQPDYAALIVGANAGLIGMSKEHLAISLALDVPVFICVTKIDMAPPNVLEQTLKQLTKILKSPGCRKTPVFVRSKEEAAEISTTFVKDKVAPIFLISSVTGIGIPQLKTFLNVIPPASAGPDLIEQPLEFMINDVYSVPYAGTVVNGIVNTGSIRPNDTVMVGPDSLGNFITTAVKSMQRKRANVNVAEAGQSVALALKRVRRNNVRKGQVVIAKTEPPPKASWRFVGNILILYHSTTIKQSYQAMAHIGSVRQTVKVVGLDSGNGLLRTGDRASVVFEFVKGPEYIKEGMQLLFREGRTKGLGVISKVQMLLPYVHPHRLFTVTLKTKMLSDDNKERITKAVEVAKVAAHWGWVPFVIYVGFVKANPKPSLIKLFSPLA</sequence>
<reference evidence="14 15" key="1">
    <citation type="submission" date="2019-03" db="EMBL/GenBank/DDBJ databases">
        <title>Sequencing 23 genomes of Wallemia ichthyophaga.</title>
        <authorList>
            <person name="Gostincar C."/>
        </authorList>
    </citation>
    <scope>NUCLEOTIDE SEQUENCE [LARGE SCALE GENOMIC DNA]</scope>
    <source>
        <strain evidence="14 15">EXF-5753</strain>
    </source>
</reference>
<dbReference type="InterPro" id="IPR000795">
    <property type="entry name" value="T_Tr_GTP-bd_dom"/>
</dbReference>
<dbReference type="InterPro" id="IPR035531">
    <property type="entry name" value="GTPBP1-like"/>
</dbReference>
<feature type="domain" description="Tr-type G" evidence="13">
    <location>
        <begin position="172"/>
        <end position="401"/>
    </location>
</feature>
<dbReference type="PROSITE" id="PS51722">
    <property type="entry name" value="G_TR_2"/>
    <property type="match status" value="1"/>
</dbReference>
<dbReference type="InterPro" id="IPR027417">
    <property type="entry name" value="P-loop_NTPase"/>
</dbReference>
<keyword evidence="9" id="KW-1133">Transmembrane helix</keyword>
<dbReference type="FunFam" id="2.40.30.10:FF:000014">
    <property type="entry name" value="Probable GTP-binding protein 1"/>
    <property type="match status" value="1"/>
</dbReference>
<dbReference type="InterPro" id="IPR009001">
    <property type="entry name" value="Transl_elong_EF1A/Init_IF2_C"/>
</dbReference>
<keyword evidence="4" id="KW-0813">Transport</keyword>
<evidence type="ECO:0000256" key="6">
    <source>
        <dbReference type="ARBA" id="ARBA00022741"/>
    </source>
</evidence>
<dbReference type="CDD" id="cd03708">
    <property type="entry name" value="GTPBP_III"/>
    <property type="match status" value="1"/>
</dbReference>
<dbReference type="GO" id="GO:0030150">
    <property type="term" value="P:protein import into mitochondrial matrix"/>
    <property type="evidence" value="ECO:0007669"/>
    <property type="project" value="InterPro"/>
</dbReference>
<dbReference type="GO" id="GO:0005525">
    <property type="term" value="F:GTP binding"/>
    <property type="evidence" value="ECO:0007669"/>
    <property type="project" value="UniProtKB-KW"/>
</dbReference>
<evidence type="ECO:0000256" key="12">
    <source>
        <dbReference type="ARBA" id="ARBA00023136"/>
    </source>
</evidence>
<evidence type="ECO:0000256" key="3">
    <source>
        <dbReference type="ARBA" id="ARBA00010917"/>
    </source>
</evidence>
<comment type="similarity">
    <text evidence="3">Belongs to the Tom7 family.</text>
</comment>
<dbReference type="OrthoDB" id="248233at2759"/>
<dbReference type="SUPFAM" id="SSF50447">
    <property type="entry name" value="Translation proteins"/>
    <property type="match status" value="1"/>
</dbReference>
<keyword evidence="12" id="KW-0472">Membrane</keyword>
<evidence type="ECO:0000313" key="14">
    <source>
        <dbReference type="EMBL" id="TIA87836.1"/>
    </source>
</evidence>
<keyword evidence="8" id="KW-0653">Protein transport</keyword>
<dbReference type="InterPro" id="IPR004161">
    <property type="entry name" value="EFTu-like_2"/>
</dbReference>
<evidence type="ECO:0000256" key="5">
    <source>
        <dbReference type="ARBA" id="ARBA00022692"/>
    </source>
</evidence>
<comment type="subcellular location">
    <subcellularLocation>
        <location evidence="1">Mitochondrion outer membrane</location>
        <topology evidence="1">Single-pass membrane protein</topology>
    </subcellularLocation>
</comment>
<evidence type="ECO:0000256" key="7">
    <source>
        <dbReference type="ARBA" id="ARBA00022787"/>
    </source>
</evidence>
<dbReference type="Gene3D" id="2.40.30.10">
    <property type="entry name" value="Translation factors"/>
    <property type="match status" value="1"/>
</dbReference>
<dbReference type="AlphaFoldDB" id="A0A4T0FM52"/>
<dbReference type="InterPro" id="IPR009000">
    <property type="entry name" value="Transl_B-barrel_sf"/>
</dbReference>
<evidence type="ECO:0000259" key="13">
    <source>
        <dbReference type="PROSITE" id="PS51722"/>
    </source>
</evidence>
<evidence type="ECO:0000313" key="15">
    <source>
        <dbReference type="Proteomes" id="UP000310189"/>
    </source>
</evidence>
<dbReference type="PANTHER" id="PTHR43721">
    <property type="entry name" value="ELONGATION FACTOR TU-RELATED"/>
    <property type="match status" value="1"/>
</dbReference>
<dbReference type="PANTHER" id="PTHR43721:SF9">
    <property type="entry name" value="GTP-BINDING PROTEIN 1"/>
    <property type="match status" value="1"/>
</dbReference>
<gene>
    <name evidence="14" type="ORF">E3P99_02962</name>
</gene>
<dbReference type="Gene3D" id="3.40.50.300">
    <property type="entry name" value="P-loop containing nucleotide triphosphate hydrolases"/>
    <property type="match status" value="1"/>
</dbReference>
<organism evidence="14 15">
    <name type="scientific">Wallemia hederae</name>
    <dbReference type="NCBI Taxonomy" id="1540922"/>
    <lineage>
        <taxon>Eukaryota</taxon>
        <taxon>Fungi</taxon>
        <taxon>Dikarya</taxon>
        <taxon>Basidiomycota</taxon>
        <taxon>Wallemiomycotina</taxon>
        <taxon>Wallemiomycetes</taxon>
        <taxon>Wallemiales</taxon>
        <taxon>Wallemiaceae</taxon>
        <taxon>Wallemia</taxon>
    </lineage>
</organism>
<dbReference type="Pfam" id="PF00009">
    <property type="entry name" value="GTP_EFTU"/>
    <property type="match status" value="1"/>
</dbReference>
<dbReference type="SUPFAM" id="SSF50465">
    <property type="entry name" value="EF-Tu/eEF-1alpha/eIF2-gamma C-terminal domain"/>
    <property type="match status" value="1"/>
</dbReference>
<evidence type="ECO:0000256" key="9">
    <source>
        <dbReference type="ARBA" id="ARBA00022989"/>
    </source>
</evidence>
<dbReference type="EMBL" id="SPNW01000047">
    <property type="protein sequence ID" value="TIA87836.1"/>
    <property type="molecule type" value="Genomic_DNA"/>
</dbReference>
<dbReference type="GO" id="GO:0005742">
    <property type="term" value="C:mitochondrial outer membrane translocase complex"/>
    <property type="evidence" value="ECO:0007669"/>
    <property type="project" value="InterPro"/>
</dbReference>
<dbReference type="SUPFAM" id="SSF52540">
    <property type="entry name" value="P-loop containing nucleoside triphosphate hydrolases"/>
    <property type="match status" value="1"/>
</dbReference>
<keyword evidence="7" id="KW-1000">Mitochondrion outer membrane</keyword>
<proteinExistence type="inferred from homology"/>
<evidence type="ECO:0000256" key="2">
    <source>
        <dbReference type="ARBA" id="ARBA00007249"/>
    </source>
</evidence>
<protein>
    <recommendedName>
        <fullName evidence="13">Tr-type G domain-containing protein</fullName>
    </recommendedName>
</protein>
<comment type="similarity">
    <text evidence="2">Belongs to the TRAFAC class translation factor GTPase superfamily. Classic translation factor GTPase family. EF-Tu/EF-1A subfamily.</text>
</comment>
<keyword evidence="10" id="KW-0496">Mitochondrion</keyword>
<evidence type="ECO:0000256" key="1">
    <source>
        <dbReference type="ARBA" id="ARBA00004572"/>
    </source>
</evidence>
<keyword evidence="11" id="KW-0342">GTP-binding</keyword>
<evidence type="ECO:0000256" key="10">
    <source>
        <dbReference type="ARBA" id="ARBA00023128"/>
    </source>
</evidence>
<evidence type="ECO:0000256" key="11">
    <source>
        <dbReference type="ARBA" id="ARBA00023134"/>
    </source>
</evidence>
<dbReference type="Pfam" id="PF08038">
    <property type="entry name" value="Tom7"/>
    <property type="match status" value="1"/>
</dbReference>
<evidence type="ECO:0000256" key="4">
    <source>
        <dbReference type="ARBA" id="ARBA00022448"/>
    </source>
</evidence>
<name>A0A4T0FM52_9BASI</name>
<dbReference type="CDD" id="cd04165">
    <property type="entry name" value="GTPBP1_like"/>
    <property type="match status" value="1"/>
</dbReference>
<accession>A0A4T0FM52</accession>
<dbReference type="InterPro" id="IPR012621">
    <property type="entry name" value="Tom7"/>
</dbReference>
<dbReference type="Proteomes" id="UP000310189">
    <property type="component" value="Unassembled WGS sequence"/>
</dbReference>
<keyword evidence="5" id="KW-0812">Transmembrane</keyword>
<keyword evidence="15" id="KW-1185">Reference proteome</keyword>
<dbReference type="CDD" id="cd03694">
    <property type="entry name" value="GTPBP_II"/>
    <property type="match status" value="1"/>
</dbReference>
<comment type="caution">
    <text evidence="14">The sequence shown here is derived from an EMBL/GenBank/DDBJ whole genome shotgun (WGS) entry which is preliminary data.</text>
</comment>
<dbReference type="FunFam" id="3.40.50.300:FF:000091">
    <property type="entry name" value="Probable GTP-binding protein 1"/>
    <property type="match status" value="1"/>
</dbReference>
<evidence type="ECO:0000256" key="8">
    <source>
        <dbReference type="ARBA" id="ARBA00022927"/>
    </source>
</evidence>
<dbReference type="GO" id="GO:0003746">
    <property type="term" value="F:translation elongation factor activity"/>
    <property type="evidence" value="ECO:0007669"/>
    <property type="project" value="TreeGrafter"/>
</dbReference>
<dbReference type="Pfam" id="PF03144">
    <property type="entry name" value="GTP_EFTU_D2"/>
    <property type="match status" value="1"/>
</dbReference>
<keyword evidence="6" id="KW-0547">Nucleotide-binding</keyword>